<keyword evidence="3" id="KW-1185">Reference proteome</keyword>
<feature type="region of interest" description="Disordered" evidence="1">
    <location>
        <begin position="127"/>
        <end position="154"/>
    </location>
</feature>
<evidence type="ECO:0000313" key="3">
    <source>
        <dbReference type="Proteomes" id="UP000281553"/>
    </source>
</evidence>
<proteinExistence type="predicted"/>
<name>A0A3P7M9W1_DIBLA</name>
<organism evidence="2 3">
    <name type="scientific">Dibothriocephalus latus</name>
    <name type="common">Fish tapeworm</name>
    <name type="synonym">Diphyllobothrium latum</name>
    <dbReference type="NCBI Taxonomy" id="60516"/>
    <lineage>
        <taxon>Eukaryota</taxon>
        <taxon>Metazoa</taxon>
        <taxon>Spiralia</taxon>
        <taxon>Lophotrochozoa</taxon>
        <taxon>Platyhelminthes</taxon>
        <taxon>Cestoda</taxon>
        <taxon>Eucestoda</taxon>
        <taxon>Diphyllobothriidea</taxon>
        <taxon>Diphyllobothriidae</taxon>
        <taxon>Dibothriocephalus</taxon>
    </lineage>
</organism>
<dbReference type="AlphaFoldDB" id="A0A3P7M9W1"/>
<feature type="compositionally biased region" description="Polar residues" evidence="1">
    <location>
        <begin position="127"/>
        <end position="137"/>
    </location>
</feature>
<dbReference type="EMBL" id="UYRU01073017">
    <property type="protein sequence ID" value="VDN22960.1"/>
    <property type="molecule type" value="Genomic_DNA"/>
</dbReference>
<dbReference type="Proteomes" id="UP000281553">
    <property type="component" value="Unassembled WGS sequence"/>
</dbReference>
<dbReference type="OrthoDB" id="6260649at2759"/>
<reference evidence="2 3" key="1">
    <citation type="submission" date="2018-11" db="EMBL/GenBank/DDBJ databases">
        <authorList>
            <consortium name="Pathogen Informatics"/>
        </authorList>
    </citation>
    <scope>NUCLEOTIDE SEQUENCE [LARGE SCALE GENOMIC DNA]</scope>
</reference>
<evidence type="ECO:0000313" key="2">
    <source>
        <dbReference type="EMBL" id="VDN22960.1"/>
    </source>
</evidence>
<protein>
    <submittedName>
        <fullName evidence="2">Uncharacterized protein</fullName>
    </submittedName>
</protein>
<gene>
    <name evidence="2" type="ORF">DILT_LOCUS14162</name>
</gene>
<evidence type="ECO:0000256" key="1">
    <source>
        <dbReference type="SAM" id="MobiDB-lite"/>
    </source>
</evidence>
<sequence length="176" mass="18269">MQTSPPTGLVGNLKTCDGSHSPGGSVTKRRRLCPSMCSKPDDRPASGDGIALSGGLKATSASPISVAESESPPHSIRLNGASNGSGNLVNGDWELCGTSELRCRLCGYVGQTPRGMKMHNRLHECSVSATTHQSAKQHQPDKAPSPGTKSASTLESNTAITSPICSPQSFRAQPLC</sequence>
<accession>A0A3P7M9W1</accession>
<feature type="region of interest" description="Disordered" evidence="1">
    <location>
        <begin position="1"/>
        <end position="84"/>
    </location>
</feature>